<proteinExistence type="predicted"/>
<evidence type="ECO:0000313" key="2">
    <source>
        <dbReference type="EMBL" id="MRU16650.1"/>
    </source>
</evidence>
<sequence>MDEFADLYEKLHKQCSYYSRHLGHLKALIENDDWMRVVDGSMSGRALLLGNSEITNALILFNTRMLDTGRDTITVRRLAKNVPTEQDIKRHHAARMIEIGIEYPLDRYFLARKHFIAAYRELRGNSTNSKLRSLRDYTLAHNIEPEAEPERATLNDLLELTDAVTNLVDLAGYIVTSSRGFYRDLSGRSERETRMLYAALPTLAAIESE</sequence>
<dbReference type="AlphaFoldDB" id="A0A844D1F2"/>
<protein>
    <recommendedName>
        <fullName evidence="1">HEPN AbiU2-like domain-containing protein</fullName>
    </recommendedName>
</protein>
<comment type="caution">
    <text evidence="2">The sequence shown here is derived from an EMBL/GenBank/DDBJ whole genome shotgun (WGS) entry which is preliminary data.</text>
</comment>
<dbReference type="Pfam" id="PF18734">
    <property type="entry name" value="HEPN_AbiU2"/>
    <property type="match status" value="1"/>
</dbReference>
<gene>
    <name evidence="2" type="ORF">FDP25_14510</name>
</gene>
<name>A0A844D1F2_9RHOB</name>
<dbReference type="RefSeq" id="WP_154153885.1">
    <property type="nucleotide sequence ID" value="NZ_SZWE01000002.1"/>
</dbReference>
<dbReference type="OrthoDB" id="7829142at2"/>
<dbReference type="InterPro" id="IPR040704">
    <property type="entry name" value="HEPN_AbiU2"/>
</dbReference>
<reference evidence="2 3" key="1">
    <citation type="submission" date="2019-05" db="EMBL/GenBank/DDBJ databases">
        <title>Roseovarius bejariae sp. nov., a moderately halophylic bacterium isolated from a saline soil in Rambla Salada (Murcia).</title>
        <authorList>
            <person name="Castro D.J."/>
            <person name="Gomez-Altuve A."/>
            <person name="Reina J.C."/>
            <person name="Rodriguez M."/>
            <person name="Sampedro I."/>
            <person name="Llamas I."/>
            <person name="Martinez-Checa F."/>
        </authorList>
    </citation>
    <scope>NUCLEOTIDE SEQUENCE [LARGE SCALE GENOMIC DNA]</scope>
    <source>
        <strain evidence="2 3">A21</strain>
    </source>
</reference>
<accession>A0A844D1F2</accession>
<keyword evidence="3" id="KW-1185">Reference proteome</keyword>
<dbReference type="Proteomes" id="UP000564704">
    <property type="component" value="Unassembled WGS sequence"/>
</dbReference>
<feature type="domain" description="HEPN AbiU2-like" evidence="1">
    <location>
        <begin position="1"/>
        <end position="194"/>
    </location>
</feature>
<dbReference type="EMBL" id="SZWE01000002">
    <property type="protein sequence ID" value="MRU16650.1"/>
    <property type="molecule type" value="Genomic_DNA"/>
</dbReference>
<evidence type="ECO:0000259" key="1">
    <source>
        <dbReference type="Pfam" id="PF18734"/>
    </source>
</evidence>
<evidence type="ECO:0000313" key="3">
    <source>
        <dbReference type="Proteomes" id="UP000564704"/>
    </source>
</evidence>
<organism evidence="2 3">
    <name type="scientific">Roseovarius bejariae</name>
    <dbReference type="NCBI Taxonomy" id="2576383"/>
    <lineage>
        <taxon>Bacteria</taxon>
        <taxon>Pseudomonadati</taxon>
        <taxon>Pseudomonadota</taxon>
        <taxon>Alphaproteobacteria</taxon>
        <taxon>Rhodobacterales</taxon>
        <taxon>Roseobacteraceae</taxon>
        <taxon>Roseovarius</taxon>
    </lineage>
</organism>